<evidence type="ECO:0000256" key="6">
    <source>
        <dbReference type="ARBA" id="ARBA00022960"/>
    </source>
</evidence>
<organism evidence="15 16">
    <name type="scientific">Candidatus Intestinimonas pullistercoris</name>
    <dbReference type="NCBI Taxonomy" id="2838623"/>
    <lineage>
        <taxon>Bacteria</taxon>
        <taxon>Bacillati</taxon>
        <taxon>Bacillota</taxon>
        <taxon>Clostridia</taxon>
        <taxon>Eubacteriales</taxon>
        <taxon>Intestinimonas</taxon>
    </lineage>
</organism>
<comment type="function">
    <text evidence="10 11">Involved in cell wall formation. Catalyzes the final step in the synthesis of UDP-N-acetylmuramoyl-pentapeptide, the precursor of murein.</text>
</comment>
<dbReference type="EMBL" id="DWWJ01000088">
    <property type="protein sequence ID" value="HJC40838.1"/>
    <property type="molecule type" value="Genomic_DNA"/>
</dbReference>
<keyword evidence="1 10" id="KW-0963">Cytoplasm</keyword>
<keyword evidence="2 10" id="KW-0436">Ligase</keyword>
<evidence type="ECO:0000256" key="3">
    <source>
        <dbReference type="ARBA" id="ARBA00022618"/>
    </source>
</evidence>
<keyword evidence="4 10" id="KW-0547">Nucleotide-binding</keyword>
<protein>
    <recommendedName>
        <fullName evidence="10 11">UDP-N-acetylmuramoyl-tripeptide--D-alanyl-D-alanine ligase</fullName>
        <ecNumber evidence="10 11">6.3.2.10</ecNumber>
    </recommendedName>
    <alternativeName>
        <fullName evidence="10">D-alanyl-D-alanine-adding enzyme</fullName>
    </alternativeName>
</protein>
<dbReference type="Pfam" id="PF08245">
    <property type="entry name" value="Mur_ligase_M"/>
    <property type="match status" value="1"/>
</dbReference>
<dbReference type="GO" id="GO:0008360">
    <property type="term" value="P:regulation of cell shape"/>
    <property type="evidence" value="ECO:0007669"/>
    <property type="project" value="UniProtKB-KW"/>
</dbReference>
<feature type="binding site" evidence="10">
    <location>
        <begin position="114"/>
        <end position="120"/>
    </location>
    <ligand>
        <name>ATP</name>
        <dbReference type="ChEBI" id="CHEBI:30616"/>
    </ligand>
</feature>
<dbReference type="EC" id="6.3.2.10" evidence="10 11"/>
<dbReference type="Gene3D" id="3.90.190.20">
    <property type="entry name" value="Mur ligase, C-terminal domain"/>
    <property type="match status" value="1"/>
</dbReference>
<dbReference type="Pfam" id="PF02875">
    <property type="entry name" value="Mur_ligase_C"/>
    <property type="match status" value="1"/>
</dbReference>
<dbReference type="GO" id="GO:0005737">
    <property type="term" value="C:cytoplasm"/>
    <property type="evidence" value="ECO:0007669"/>
    <property type="project" value="UniProtKB-SubCell"/>
</dbReference>
<dbReference type="PANTHER" id="PTHR43024:SF1">
    <property type="entry name" value="UDP-N-ACETYLMURAMOYL-TRIPEPTIDE--D-ALANYL-D-ALANINE LIGASE"/>
    <property type="match status" value="1"/>
</dbReference>
<comment type="caution">
    <text evidence="15">The sequence shown here is derived from an EMBL/GenBank/DDBJ whole genome shotgun (WGS) entry which is preliminary data.</text>
</comment>
<dbReference type="InterPro" id="IPR004101">
    <property type="entry name" value="Mur_ligase_C"/>
</dbReference>
<evidence type="ECO:0000313" key="15">
    <source>
        <dbReference type="EMBL" id="HJC40838.1"/>
    </source>
</evidence>
<dbReference type="Gene3D" id="3.40.1190.10">
    <property type="entry name" value="Mur-like, catalytic domain"/>
    <property type="match status" value="1"/>
</dbReference>
<evidence type="ECO:0000256" key="8">
    <source>
        <dbReference type="ARBA" id="ARBA00023306"/>
    </source>
</evidence>
<dbReference type="InterPro" id="IPR035911">
    <property type="entry name" value="MurE/MurF_N"/>
</dbReference>
<evidence type="ECO:0000256" key="5">
    <source>
        <dbReference type="ARBA" id="ARBA00022840"/>
    </source>
</evidence>
<dbReference type="NCBIfam" id="TIGR01143">
    <property type="entry name" value="murF"/>
    <property type="match status" value="1"/>
</dbReference>
<dbReference type="AlphaFoldDB" id="A0A9D2P0G1"/>
<gene>
    <name evidence="10" type="primary">murF</name>
    <name evidence="15" type="ORF">H9701_04720</name>
</gene>
<dbReference type="HAMAP" id="MF_02019">
    <property type="entry name" value="MurF"/>
    <property type="match status" value="1"/>
</dbReference>
<keyword evidence="5 10" id="KW-0067">ATP-binding</keyword>
<comment type="pathway">
    <text evidence="10 11">Cell wall biogenesis; peptidoglycan biosynthesis.</text>
</comment>
<dbReference type="PANTHER" id="PTHR43024">
    <property type="entry name" value="UDP-N-ACETYLMURAMOYL-TRIPEPTIDE--D-ALANYL-D-ALANINE LIGASE"/>
    <property type="match status" value="1"/>
</dbReference>
<dbReference type="InterPro" id="IPR005863">
    <property type="entry name" value="UDP-N-AcMur_synth"/>
</dbReference>
<feature type="domain" description="Mur ligase N-terminal catalytic" evidence="12">
    <location>
        <begin position="28"/>
        <end position="99"/>
    </location>
</feature>
<reference evidence="15" key="2">
    <citation type="submission" date="2021-04" db="EMBL/GenBank/DDBJ databases">
        <authorList>
            <person name="Gilroy R."/>
        </authorList>
    </citation>
    <scope>NUCLEOTIDE SEQUENCE</scope>
    <source>
        <strain evidence="15">CHK186-1790</strain>
    </source>
</reference>
<keyword evidence="3 10" id="KW-0132">Cell division</keyword>
<comment type="subcellular location">
    <subcellularLocation>
        <location evidence="10 11">Cytoplasm</location>
    </subcellularLocation>
</comment>
<dbReference type="SUPFAM" id="SSF53244">
    <property type="entry name" value="MurD-like peptide ligases, peptide-binding domain"/>
    <property type="match status" value="1"/>
</dbReference>
<evidence type="ECO:0000256" key="7">
    <source>
        <dbReference type="ARBA" id="ARBA00022984"/>
    </source>
</evidence>
<keyword evidence="8 10" id="KW-0131">Cell cycle</keyword>
<sequence>MEPITIREIIEAVGGTLLGEFRDLDQTVTHVFTDSRKPDPGALFIPLVGERFDGHAFIHDALTGGAAGCFTQRERESYLPDKFYIKVSSTQRALRDLARWYKRRFSIPFVAITGSVGKTTTKDMVAAVLGERYKVLKTEGNFNNEVGLPLTLLRLNHTHELCVVEMGMNHFGEIEYLSAIVEPDVAVITNIGDSHIENLGSRENILKAKCEIFSHMDPQKGYVILNGDDPLLQGIRPQLPFETVCVGGAEGLEYRATDVVTDGERSVSCHVTTPREDFDVEIPALGSHMLYPTLTAAAVAERFGMTGEEIARGVHRFAPTKMRMNILKRGNGITILNDTYNANPQSMRAAVEVLSKSGGGYKLAVLGDMFELGPFAPALHAGVGAYLGKAGVDCLVAVGEQSRHIYEAARDALVPEVYWYATKEEAQPILAGLVRPDATILVKASRGMAFEDLVEYLKGITPEA</sequence>
<dbReference type="InterPro" id="IPR036615">
    <property type="entry name" value="Mur_ligase_C_dom_sf"/>
</dbReference>
<dbReference type="SUPFAM" id="SSF63418">
    <property type="entry name" value="MurE/MurF N-terminal domain"/>
    <property type="match status" value="1"/>
</dbReference>
<evidence type="ECO:0000256" key="9">
    <source>
        <dbReference type="ARBA" id="ARBA00023316"/>
    </source>
</evidence>
<dbReference type="InterPro" id="IPR036565">
    <property type="entry name" value="Mur-like_cat_sf"/>
</dbReference>
<reference evidence="15" key="1">
    <citation type="journal article" date="2021" name="PeerJ">
        <title>Extensive microbial diversity within the chicken gut microbiome revealed by metagenomics and culture.</title>
        <authorList>
            <person name="Gilroy R."/>
            <person name="Ravi A."/>
            <person name="Getino M."/>
            <person name="Pursley I."/>
            <person name="Horton D.L."/>
            <person name="Alikhan N.F."/>
            <person name="Baker D."/>
            <person name="Gharbi K."/>
            <person name="Hall N."/>
            <person name="Watson M."/>
            <person name="Adriaenssens E.M."/>
            <person name="Foster-Nyarko E."/>
            <person name="Jarju S."/>
            <person name="Secka A."/>
            <person name="Antonio M."/>
            <person name="Oren A."/>
            <person name="Chaudhuri R.R."/>
            <person name="La Ragione R."/>
            <person name="Hildebrand F."/>
            <person name="Pallen M.J."/>
        </authorList>
    </citation>
    <scope>NUCLEOTIDE SEQUENCE</scope>
    <source>
        <strain evidence="15">CHK186-1790</strain>
    </source>
</reference>
<dbReference type="GO" id="GO:0009252">
    <property type="term" value="P:peptidoglycan biosynthetic process"/>
    <property type="evidence" value="ECO:0007669"/>
    <property type="project" value="UniProtKB-UniRule"/>
</dbReference>
<evidence type="ECO:0000313" key="16">
    <source>
        <dbReference type="Proteomes" id="UP000823882"/>
    </source>
</evidence>
<proteinExistence type="inferred from homology"/>
<accession>A0A9D2P0G1</accession>
<dbReference type="GO" id="GO:0051301">
    <property type="term" value="P:cell division"/>
    <property type="evidence" value="ECO:0007669"/>
    <property type="project" value="UniProtKB-KW"/>
</dbReference>
<dbReference type="GO" id="GO:0071555">
    <property type="term" value="P:cell wall organization"/>
    <property type="evidence" value="ECO:0007669"/>
    <property type="project" value="UniProtKB-KW"/>
</dbReference>
<dbReference type="InterPro" id="IPR051046">
    <property type="entry name" value="MurCDEF_CellWall_CoF430Synth"/>
</dbReference>
<evidence type="ECO:0000256" key="4">
    <source>
        <dbReference type="ARBA" id="ARBA00022741"/>
    </source>
</evidence>
<evidence type="ECO:0000259" key="14">
    <source>
        <dbReference type="Pfam" id="PF08245"/>
    </source>
</evidence>
<keyword evidence="9 10" id="KW-0961">Cell wall biogenesis/degradation</keyword>
<dbReference type="InterPro" id="IPR013221">
    <property type="entry name" value="Mur_ligase_cen"/>
</dbReference>
<feature type="domain" description="Mur ligase central" evidence="14">
    <location>
        <begin position="112"/>
        <end position="300"/>
    </location>
</feature>
<evidence type="ECO:0000256" key="11">
    <source>
        <dbReference type="RuleBase" id="RU004136"/>
    </source>
</evidence>
<keyword evidence="6 10" id="KW-0133">Cell shape</keyword>
<dbReference type="Pfam" id="PF01225">
    <property type="entry name" value="Mur_ligase"/>
    <property type="match status" value="1"/>
</dbReference>
<dbReference type="GO" id="GO:0005524">
    <property type="term" value="F:ATP binding"/>
    <property type="evidence" value="ECO:0007669"/>
    <property type="project" value="UniProtKB-UniRule"/>
</dbReference>
<dbReference type="SUPFAM" id="SSF53623">
    <property type="entry name" value="MurD-like peptide ligases, catalytic domain"/>
    <property type="match status" value="1"/>
</dbReference>
<name>A0A9D2P0G1_9FIRM</name>
<evidence type="ECO:0000256" key="1">
    <source>
        <dbReference type="ARBA" id="ARBA00022490"/>
    </source>
</evidence>
<dbReference type="GO" id="GO:0047480">
    <property type="term" value="F:UDP-N-acetylmuramoyl-tripeptide-D-alanyl-D-alanine ligase activity"/>
    <property type="evidence" value="ECO:0007669"/>
    <property type="project" value="UniProtKB-UniRule"/>
</dbReference>
<evidence type="ECO:0000259" key="12">
    <source>
        <dbReference type="Pfam" id="PF01225"/>
    </source>
</evidence>
<comment type="catalytic activity">
    <reaction evidence="10 11">
        <text>D-alanyl-D-alanine + UDP-N-acetyl-alpha-D-muramoyl-L-alanyl-gamma-D-glutamyl-meso-2,6-diaminopimelate + ATP = UDP-N-acetyl-alpha-D-muramoyl-L-alanyl-gamma-D-glutamyl-meso-2,6-diaminopimeloyl-D-alanyl-D-alanine + ADP + phosphate + H(+)</text>
        <dbReference type="Rhea" id="RHEA:28374"/>
        <dbReference type="ChEBI" id="CHEBI:15378"/>
        <dbReference type="ChEBI" id="CHEBI:30616"/>
        <dbReference type="ChEBI" id="CHEBI:43474"/>
        <dbReference type="ChEBI" id="CHEBI:57822"/>
        <dbReference type="ChEBI" id="CHEBI:61386"/>
        <dbReference type="ChEBI" id="CHEBI:83905"/>
        <dbReference type="ChEBI" id="CHEBI:456216"/>
        <dbReference type="EC" id="6.3.2.10"/>
    </reaction>
</comment>
<evidence type="ECO:0000256" key="2">
    <source>
        <dbReference type="ARBA" id="ARBA00022598"/>
    </source>
</evidence>
<dbReference type="Proteomes" id="UP000823882">
    <property type="component" value="Unassembled WGS sequence"/>
</dbReference>
<evidence type="ECO:0000259" key="13">
    <source>
        <dbReference type="Pfam" id="PF02875"/>
    </source>
</evidence>
<dbReference type="Gene3D" id="3.40.1390.10">
    <property type="entry name" value="MurE/MurF, N-terminal domain"/>
    <property type="match status" value="1"/>
</dbReference>
<dbReference type="InterPro" id="IPR000713">
    <property type="entry name" value="Mur_ligase_N"/>
</dbReference>
<evidence type="ECO:0000256" key="10">
    <source>
        <dbReference type="HAMAP-Rule" id="MF_02019"/>
    </source>
</evidence>
<feature type="domain" description="Mur ligase C-terminal" evidence="13">
    <location>
        <begin position="322"/>
        <end position="446"/>
    </location>
</feature>
<comment type="similarity">
    <text evidence="10">Belongs to the MurCDEF family. MurF subfamily.</text>
</comment>
<keyword evidence="7 10" id="KW-0573">Peptidoglycan synthesis</keyword>